<reference evidence="2 3" key="1">
    <citation type="submission" date="2016-10" db="EMBL/GenBank/DDBJ databases">
        <authorList>
            <person name="de Groot N.N."/>
        </authorList>
    </citation>
    <scope>NUCLEOTIDE SEQUENCE [LARGE SCALE GENOMIC DNA]</scope>
    <source>
        <strain evidence="2">1</strain>
    </source>
</reference>
<dbReference type="AlphaFoldDB" id="A0A1G5SDE7"/>
<keyword evidence="3" id="KW-1185">Reference proteome</keyword>
<dbReference type="OrthoDB" id="7605626at2"/>
<evidence type="ECO:0000259" key="1">
    <source>
        <dbReference type="Pfam" id="PF08401"/>
    </source>
</evidence>
<dbReference type="EMBL" id="FMWO01000040">
    <property type="protein sequence ID" value="SCZ85007.1"/>
    <property type="molecule type" value="Genomic_DNA"/>
</dbReference>
<feature type="domain" description="N-terminal" evidence="1">
    <location>
        <begin position="25"/>
        <end position="95"/>
    </location>
</feature>
<sequence>MEKVDWNLLLHDALSMPGKLSEAYFAMHNYSLSNRVLAIKQLVPRGLPISPIASFNRWKELGRKVKKGEKALSLIMPLTIWKRNEASDENDETDKIHKGFMLKKFWFSLYQTDGDPVPEIIIPEWDREMALSRLGIREEVFVGFDGNSMGYAVPRESLIAINPLNRLPFKTSFHEIAHCLLHSEESILVDYLLLEKAIYEVEAESVAYLCCASLGLPGLEESRGFIQYWMSNSAPGSLSDKNIRRIFGAADRILSAGHRG</sequence>
<dbReference type="Pfam" id="PF08401">
    <property type="entry name" value="ArdcN"/>
    <property type="match status" value="1"/>
</dbReference>
<dbReference type="GO" id="GO:0003697">
    <property type="term" value="F:single-stranded DNA binding"/>
    <property type="evidence" value="ECO:0007669"/>
    <property type="project" value="InterPro"/>
</dbReference>
<dbReference type="RefSeq" id="WP_090284930.1">
    <property type="nucleotide sequence ID" value="NZ_FMWO01000040.1"/>
</dbReference>
<proteinExistence type="predicted"/>
<evidence type="ECO:0000313" key="2">
    <source>
        <dbReference type="EMBL" id="SCZ85007.1"/>
    </source>
</evidence>
<gene>
    <name evidence="2" type="ORF">NSMM_330027</name>
</gene>
<dbReference type="Proteomes" id="UP000198729">
    <property type="component" value="Unassembled WGS sequence"/>
</dbReference>
<dbReference type="STRING" id="51642.NSMM_330027"/>
<evidence type="ECO:0000313" key="3">
    <source>
        <dbReference type="Proteomes" id="UP000198729"/>
    </source>
</evidence>
<name>A0A1G5SDE7_9PROT</name>
<dbReference type="InterPro" id="IPR013610">
    <property type="entry name" value="ArdC_N"/>
</dbReference>
<accession>A0A1G5SDE7</accession>
<protein>
    <recommendedName>
        <fullName evidence="1">N-terminal domain-containing protein</fullName>
    </recommendedName>
</protein>
<organism evidence="2 3">
    <name type="scientific">Nitrosomonas mobilis</name>
    <dbReference type="NCBI Taxonomy" id="51642"/>
    <lineage>
        <taxon>Bacteria</taxon>
        <taxon>Pseudomonadati</taxon>
        <taxon>Pseudomonadota</taxon>
        <taxon>Betaproteobacteria</taxon>
        <taxon>Nitrosomonadales</taxon>
        <taxon>Nitrosomonadaceae</taxon>
        <taxon>Nitrosomonas</taxon>
    </lineage>
</organism>